<feature type="region of interest" description="Disordered" evidence="1">
    <location>
        <begin position="75"/>
        <end position="107"/>
    </location>
</feature>
<keyword evidence="3" id="KW-1185">Reference proteome</keyword>
<evidence type="ECO:0000313" key="3">
    <source>
        <dbReference type="Proteomes" id="UP000050969"/>
    </source>
</evidence>
<dbReference type="Proteomes" id="UP000050969">
    <property type="component" value="Unassembled WGS sequence"/>
</dbReference>
<proteinExistence type="predicted"/>
<comment type="caution">
    <text evidence="2">The sequence shown here is derived from an EMBL/GenBank/DDBJ whole genome shotgun (WGS) entry which is preliminary data.</text>
</comment>
<dbReference type="PATRIC" id="fig|1293598.4.peg.124"/>
<evidence type="ECO:0000313" key="2">
    <source>
        <dbReference type="EMBL" id="KRO17643.1"/>
    </source>
</evidence>
<accession>A0A0R2MZH5</accession>
<sequence length="107" mass="11541">MQAIVTVSSKPGATVTAWDAKAPSVSFTGKRGIKLDQNGNAHIKIKAERTKVTVKIKVAYGTHFKTATIMVKPAKTGKARTADLSKKDDKSTRKLDVTSQSITVKTR</sequence>
<gene>
    <name evidence="2" type="ORF">IV56_GL000123</name>
</gene>
<protein>
    <submittedName>
        <fullName evidence="2">Uncharacterized protein</fullName>
    </submittedName>
</protein>
<evidence type="ECO:0000256" key="1">
    <source>
        <dbReference type="SAM" id="MobiDB-lite"/>
    </source>
</evidence>
<organism evidence="2 3">
    <name type="scientific">Lacticaseibacillus saniviri JCM 17471 = DSM 24301</name>
    <dbReference type="NCBI Taxonomy" id="1293598"/>
    <lineage>
        <taxon>Bacteria</taxon>
        <taxon>Bacillati</taxon>
        <taxon>Bacillota</taxon>
        <taxon>Bacilli</taxon>
        <taxon>Lactobacillales</taxon>
        <taxon>Lactobacillaceae</taxon>
        <taxon>Lacticaseibacillus</taxon>
    </lineage>
</organism>
<feature type="compositionally biased region" description="Polar residues" evidence="1">
    <location>
        <begin position="97"/>
        <end position="107"/>
    </location>
</feature>
<dbReference type="AlphaFoldDB" id="A0A0R2MZH5"/>
<dbReference type="EMBL" id="JQCE01000010">
    <property type="protein sequence ID" value="KRO17643.1"/>
    <property type="molecule type" value="Genomic_DNA"/>
</dbReference>
<reference evidence="2 3" key="1">
    <citation type="journal article" date="2015" name="Genome Announc.">
        <title>Expanding the biotechnology potential of lactobacilli through comparative genomics of 213 strains and associated genera.</title>
        <authorList>
            <person name="Sun Z."/>
            <person name="Harris H.M."/>
            <person name="McCann A."/>
            <person name="Guo C."/>
            <person name="Argimon S."/>
            <person name="Zhang W."/>
            <person name="Yang X."/>
            <person name="Jeffery I.B."/>
            <person name="Cooney J.C."/>
            <person name="Kagawa T.F."/>
            <person name="Liu W."/>
            <person name="Song Y."/>
            <person name="Salvetti E."/>
            <person name="Wrobel A."/>
            <person name="Rasinkangas P."/>
            <person name="Parkhill J."/>
            <person name="Rea M.C."/>
            <person name="O'Sullivan O."/>
            <person name="Ritari J."/>
            <person name="Douillard F.P."/>
            <person name="Paul Ross R."/>
            <person name="Yang R."/>
            <person name="Briner A.E."/>
            <person name="Felis G.E."/>
            <person name="de Vos W.M."/>
            <person name="Barrangou R."/>
            <person name="Klaenhammer T.R."/>
            <person name="Caufield P.W."/>
            <person name="Cui Y."/>
            <person name="Zhang H."/>
            <person name="O'Toole P.W."/>
        </authorList>
    </citation>
    <scope>NUCLEOTIDE SEQUENCE [LARGE SCALE GENOMIC DNA]</scope>
    <source>
        <strain evidence="2 3">DSM 24301</strain>
    </source>
</reference>
<name>A0A0R2MZH5_9LACO</name>
<feature type="compositionally biased region" description="Basic and acidic residues" evidence="1">
    <location>
        <begin position="80"/>
        <end position="96"/>
    </location>
</feature>